<evidence type="ECO:0000256" key="5">
    <source>
        <dbReference type="ARBA" id="ARBA00023242"/>
    </source>
</evidence>
<dbReference type="SUPFAM" id="SSF158573">
    <property type="entry name" value="GINS helical bundle-like"/>
    <property type="match status" value="1"/>
</dbReference>
<comment type="similarity">
    <text evidence="2 6">Belongs to the GINS4/SLD5 family.</text>
</comment>
<dbReference type="GO" id="GO:0000727">
    <property type="term" value="P:double-strand break repair via break-induced replication"/>
    <property type="evidence" value="ECO:0007669"/>
    <property type="project" value="TreeGrafter"/>
</dbReference>
<evidence type="ECO:0000313" key="9">
    <source>
        <dbReference type="EMBL" id="CAG9768637.1"/>
    </source>
</evidence>
<evidence type="ECO:0000256" key="3">
    <source>
        <dbReference type="ARBA" id="ARBA00014804"/>
    </source>
</evidence>
<evidence type="ECO:0000256" key="1">
    <source>
        <dbReference type="ARBA" id="ARBA00004123"/>
    </source>
</evidence>
<name>A0A9N9QPV1_9CUCU</name>
<evidence type="ECO:0000256" key="4">
    <source>
        <dbReference type="ARBA" id="ARBA00022705"/>
    </source>
</evidence>
<dbReference type="Gene3D" id="1.20.58.1030">
    <property type="match status" value="1"/>
</dbReference>
<dbReference type="EMBL" id="OU892281">
    <property type="protein sequence ID" value="CAG9768637.1"/>
    <property type="molecule type" value="Genomic_DNA"/>
</dbReference>
<dbReference type="Gene3D" id="3.40.5.60">
    <property type="match status" value="1"/>
</dbReference>
<dbReference type="InterPro" id="IPR036224">
    <property type="entry name" value="GINS_bundle-like_dom_sf"/>
</dbReference>
<proteinExistence type="inferred from homology"/>
<dbReference type="PIRSF" id="PIRSF007764">
    <property type="entry name" value="Sld5"/>
    <property type="match status" value="1"/>
</dbReference>
<dbReference type="CDD" id="cd21692">
    <property type="entry name" value="GINS_B_Sld5"/>
    <property type="match status" value="1"/>
</dbReference>
<keyword evidence="10" id="KW-1185">Reference proteome</keyword>
<gene>
    <name evidence="9" type="ORF">CEUTPL_LOCUS9163</name>
</gene>
<evidence type="ECO:0000259" key="8">
    <source>
        <dbReference type="Pfam" id="PF16922"/>
    </source>
</evidence>
<dbReference type="InterPro" id="IPR031633">
    <property type="entry name" value="SLD5_C"/>
</dbReference>
<sequence length="223" mass="26081">MDEENEPESIPNENLDLESDEYDDDVAELSLEQVIEIMEEAWLNEKFAPEILPNKREIVEILLGQIGHMDQKVQHLDSLDFKRAFYQKEINRLKFLVTSYLRMRLEKIETFSKHILQQERLRVTNNENLYLSQNELEFAQEYEENLNQHFESVMSFCPTVMNEEALIVKPNMRSIVFLKAKKDIEGILVDESNDITDLSTGSRILICYNNVANLVKSGDVHLL</sequence>
<dbReference type="InterPro" id="IPR021151">
    <property type="entry name" value="GINS_A"/>
</dbReference>
<dbReference type="GO" id="GO:0006261">
    <property type="term" value="P:DNA-templated DNA replication"/>
    <property type="evidence" value="ECO:0007669"/>
    <property type="project" value="InterPro"/>
</dbReference>
<evidence type="ECO:0000259" key="7">
    <source>
        <dbReference type="Pfam" id="PF05916"/>
    </source>
</evidence>
<dbReference type="Proteomes" id="UP001152799">
    <property type="component" value="Chromosome 5"/>
</dbReference>
<dbReference type="Pfam" id="PF05916">
    <property type="entry name" value="Sld5"/>
    <property type="match status" value="1"/>
</dbReference>
<dbReference type="PANTHER" id="PTHR21206">
    <property type="entry name" value="SLD5 PROTEIN"/>
    <property type="match status" value="1"/>
</dbReference>
<reference evidence="9" key="1">
    <citation type="submission" date="2022-01" db="EMBL/GenBank/DDBJ databases">
        <authorList>
            <person name="King R."/>
        </authorList>
    </citation>
    <scope>NUCLEOTIDE SEQUENCE</scope>
</reference>
<accession>A0A9N9QPV1</accession>
<dbReference type="GO" id="GO:0000811">
    <property type="term" value="C:GINS complex"/>
    <property type="evidence" value="ECO:0007669"/>
    <property type="project" value="UniProtKB-UniRule"/>
</dbReference>
<feature type="domain" description="DNA replication complex GINS protein SLD5 C-terminal" evidence="8">
    <location>
        <begin position="170"/>
        <end position="223"/>
    </location>
</feature>
<keyword evidence="4 6" id="KW-0235">DNA replication</keyword>
<evidence type="ECO:0000256" key="2">
    <source>
        <dbReference type="ARBA" id="ARBA00008187"/>
    </source>
</evidence>
<dbReference type="AlphaFoldDB" id="A0A9N9QPV1"/>
<dbReference type="Pfam" id="PF16922">
    <property type="entry name" value="SLD5_C"/>
    <property type="match status" value="1"/>
</dbReference>
<comment type="function">
    <text evidence="6">The GINS complex plays an essential role in the initiation of DNA replication.</text>
</comment>
<evidence type="ECO:0000256" key="6">
    <source>
        <dbReference type="PIRNR" id="PIRNR007764"/>
    </source>
</evidence>
<comment type="subcellular location">
    <subcellularLocation>
        <location evidence="1 6">Nucleus</location>
    </subcellularLocation>
</comment>
<dbReference type="SUPFAM" id="SSF160059">
    <property type="entry name" value="PriA/YqbF domain"/>
    <property type="match status" value="1"/>
</dbReference>
<feature type="domain" description="GINS subunit" evidence="7">
    <location>
        <begin position="83"/>
        <end position="153"/>
    </location>
</feature>
<protein>
    <recommendedName>
        <fullName evidence="3 6">DNA replication complex GINS protein SLD5</fullName>
    </recommendedName>
</protein>
<evidence type="ECO:0000313" key="10">
    <source>
        <dbReference type="Proteomes" id="UP001152799"/>
    </source>
</evidence>
<dbReference type="InterPro" id="IPR038749">
    <property type="entry name" value="Sld5_GINS_A"/>
</dbReference>
<dbReference type="OrthoDB" id="338231at2759"/>
<organism evidence="9 10">
    <name type="scientific">Ceutorhynchus assimilis</name>
    <name type="common">cabbage seed weevil</name>
    <dbReference type="NCBI Taxonomy" id="467358"/>
    <lineage>
        <taxon>Eukaryota</taxon>
        <taxon>Metazoa</taxon>
        <taxon>Ecdysozoa</taxon>
        <taxon>Arthropoda</taxon>
        <taxon>Hexapoda</taxon>
        <taxon>Insecta</taxon>
        <taxon>Pterygota</taxon>
        <taxon>Neoptera</taxon>
        <taxon>Endopterygota</taxon>
        <taxon>Coleoptera</taxon>
        <taxon>Polyphaga</taxon>
        <taxon>Cucujiformia</taxon>
        <taxon>Curculionidae</taxon>
        <taxon>Ceutorhynchinae</taxon>
        <taxon>Ceutorhynchus</taxon>
    </lineage>
</organism>
<dbReference type="InterPro" id="IPR008591">
    <property type="entry name" value="GINS_Sld5"/>
</dbReference>
<dbReference type="PANTHER" id="PTHR21206:SF0">
    <property type="entry name" value="DNA REPLICATION COMPLEX GINS PROTEIN SLD5"/>
    <property type="match status" value="1"/>
</dbReference>
<dbReference type="CDD" id="cd11711">
    <property type="entry name" value="GINS_A_Sld5"/>
    <property type="match status" value="1"/>
</dbReference>
<keyword evidence="5 6" id="KW-0539">Nucleus</keyword>